<evidence type="ECO:0000259" key="1">
    <source>
        <dbReference type="Pfam" id="PF01869"/>
    </source>
</evidence>
<dbReference type="Gene3D" id="3.30.420.40">
    <property type="match status" value="2"/>
</dbReference>
<dbReference type="AlphaFoldDB" id="A0A927RDR5"/>
<dbReference type="GO" id="GO:0047931">
    <property type="term" value="F:glucosamine kinase activity"/>
    <property type="evidence" value="ECO:0007669"/>
    <property type="project" value="UniProtKB-EC"/>
</dbReference>
<organism evidence="2 3">
    <name type="scientific">Actinopolymorpha pittospori</name>
    <dbReference type="NCBI Taxonomy" id="648752"/>
    <lineage>
        <taxon>Bacteria</taxon>
        <taxon>Bacillati</taxon>
        <taxon>Actinomycetota</taxon>
        <taxon>Actinomycetes</taxon>
        <taxon>Propionibacteriales</taxon>
        <taxon>Actinopolymorphaceae</taxon>
        <taxon>Actinopolymorpha</taxon>
    </lineage>
</organism>
<feature type="domain" description="ATPase BadF/BadG/BcrA/BcrD type" evidence="1">
    <location>
        <begin position="11"/>
        <end position="301"/>
    </location>
</feature>
<reference evidence="2" key="1">
    <citation type="submission" date="2020-10" db="EMBL/GenBank/DDBJ databases">
        <title>Sequencing the genomes of 1000 actinobacteria strains.</title>
        <authorList>
            <person name="Klenk H.-P."/>
        </authorList>
    </citation>
    <scope>NUCLEOTIDE SEQUENCE</scope>
    <source>
        <strain evidence="2">DSM 45354</strain>
    </source>
</reference>
<dbReference type="Pfam" id="PF01869">
    <property type="entry name" value="BcrAD_BadFG"/>
    <property type="match status" value="1"/>
</dbReference>
<dbReference type="Proteomes" id="UP000638648">
    <property type="component" value="Unassembled WGS sequence"/>
</dbReference>
<dbReference type="InterPro" id="IPR002731">
    <property type="entry name" value="ATPase_BadF"/>
</dbReference>
<comment type="caution">
    <text evidence="2">The sequence shown here is derived from an EMBL/GenBank/DDBJ whole genome shotgun (WGS) entry which is preliminary data.</text>
</comment>
<gene>
    <name evidence="2" type="ORF">HEB94_005278</name>
</gene>
<accession>A0A927RDR5</accession>
<keyword evidence="2" id="KW-0808">Transferase</keyword>
<name>A0A927RDR5_9ACTN</name>
<keyword evidence="3" id="KW-1185">Reference proteome</keyword>
<sequence length="323" mass="33152">MPTSERYVVAVDSGGTQTRVGCFTLDGVLLARRVGEGGSPTHNHTAAENVCSTIAAAMTVGGLAAESAVALTAGMAGYEIDAANGWIDTFFDGAALTCPRQVVNDAVIAHRGALAGVPGVIVVGGTGSMIAAITDDGTVVESGRFQHYAGGARHLVYEAMHRILIGDHADADAKLVETVLAWWGVRDVGDLRRIVLGLDGQDYNDVKRRYGGLAPAITAAVDDSPLADAAVTRLAEKTAVGVRLLAPLVSRSVVPVALAGALATSAEFADRITRLLTASSEPHITIASAALDPLGGAALMALKSVGVAITPELVRRLQVSTGR</sequence>
<dbReference type="EMBL" id="JADBEM010000001">
    <property type="protein sequence ID" value="MBE1608430.1"/>
    <property type="molecule type" value="Genomic_DNA"/>
</dbReference>
<protein>
    <submittedName>
        <fullName evidence="2">Glucosamine kinase</fullName>
        <ecNumber evidence="2">2.7.1.8</ecNumber>
    </submittedName>
</protein>
<evidence type="ECO:0000313" key="3">
    <source>
        <dbReference type="Proteomes" id="UP000638648"/>
    </source>
</evidence>
<proteinExistence type="predicted"/>
<keyword evidence="2" id="KW-0418">Kinase</keyword>
<dbReference type="SUPFAM" id="SSF53067">
    <property type="entry name" value="Actin-like ATPase domain"/>
    <property type="match status" value="2"/>
</dbReference>
<evidence type="ECO:0000313" key="2">
    <source>
        <dbReference type="EMBL" id="MBE1608430.1"/>
    </source>
</evidence>
<dbReference type="EC" id="2.7.1.8" evidence="2"/>
<dbReference type="RefSeq" id="WP_192752205.1">
    <property type="nucleotide sequence ID" value="NZ_BAABJL010000134.1"/>
</dbReference>
<dbReference type="InterPro" id="IPR043129">
    <property type="entry name" value="ATPase_NBD"/>
</dbReference>